<dbReference type="Proteomes" id="UP000245533">
    <property type="component" value="Unassembled WGS sequence"/>
</dbReference>
<evidence type="ECO:0000313" key="1">
    <source>
        <dbReference type="EMBL" id="PWN06125.1"/>
    </source>
</evidence>
<sequence length="76" mass="8609">MSNINSMTIIAKDKNITIGRDDIRATVWFIASILYEAEDLQLFASTVSPTEPLDIKTTAEILAKAQLELRNYHNNR</sequence>
<gene>
    <name evidence="1" type="ORF">DDZ15_09775</name>
</gene>
<keyword evidence="2" id="KW-1185">Reference proteome</keyword>
<dbReference type="AlphaFoldDB" id="A0A316TT31"/>
<dbReference type="EMBL" id="QGGB01000007">
    <property type="protein sequence ID" value="PWN06125.1"/>
    <property type="molecule type" value="Genomic_DNA"/>
</dbReference>
<name>A0A316TT31_9BACT</name>
<evidence type="ECO:0000313" key="2">
    <source>
        <dbReference type="Proteomes" id="UP000245533"/>
    </source>
</evidence>
<proteinExistence type="predicted"/>
<comment type="caution">
    <text evidence="1">The sequence shown here is derived from an EMBL/GenBank/DDBJ whole genome shotgun (WGS) entry which is preliminary data.</text>
</comment>
<organism evidence="1 2">
    <name type="scientific">Rhodohalobacter mucosus</name>
    <dbReference type="NCBI Taxonomy" id="2079485"/>
    <lineage>
        <taxon>Bacteria</taxon>
        <taxon>Pseudomonadati</taxon>
        <taxon>Balneolota</taxon>
        <taxon>Balneolia</taxon>
        <taxon>Balneolales</taxon>
        <taxon>Balneolaceae</taxon>
        <taxon>Rhodohalobacter</taxon>
    </lineage>
</organism>
<reference evidence="1 2" key="1">
    <citation type="submission" date="2018-05" db="EMBL/GenBank/DDBJ databases">
        <title>Rhodohalobacter halophilus gen. nov., sp. nov., a moderately halophilic member of the family Balneolaceae.</title>
        <authorList>
            <person name="Liu Z.-W."/>
        </authorList>
    </citation>
    <scope>NUCLEOTIDE SEQUENCE [LARGE SCALE GENOMIC DNA]</scope>
    <source>
        <strain evidence="1 2">8A47</strain>
    </source>
</reference>
<accession>A0A316TT31</accession>
<protein>
    <submittedName>
        <fullName evidence="1">Uncharacterized protein</fullName>
    </submittedName>
</protein>